<evidence type="ECO:0000313" key="3">
    <source>
        <dbReference type="EMBL" id="MFC6892719.1"/>
    </source>
</evidence>
<dbReference type="InterPro" id="IPR006311">
    <property type="entry name" value="TAT_signal"/>
</dbReference>
<keyword evidence="4" id="KW-1185">Reference proteome</keyword>
<evidence type="ECO:0000313" key="4">
    <source>
        <dbReference type="Proteomes" id="UP001596296"/>
    </source>
</evidence>
<dbReference type="PANTHER" id="PTHR47628:SF1">
    <property type="entry name" value="ALIPHATIC AMIDASE EXPRESSION-REGULATING PROTEIN"/>
    <property type="match status" value="1"/>
</dbReference>
<dbReference type="PROSITE" id="PS51318">
    <property type="entry name" value="TAT"/>
    <property type="match status" value="1"/>
</dbReference>
<feature type="domain" description="Leucine-binding protein" evidence="2">
    <location>
        <begin position="54"/>
        <end position="401"/>
    </location>
</feature>
<name>A0ABD5UT45_9EURY</name>
<organism evidence="3 4">
    <name type="scientific">Halopenitus salinus</name>
    <dbReference type="NCBI Taxonomy" id="1198295"/>
    <lineage>
        <taxon>Archaea</taxon>
        <taxon>Methanobacteriati</taxon>
        <taxon>Methanobacteriota</taxon>
        <taxon>Stenosarchaea group</taxon>
        <taxon>Halobacteria</taxon>
        <taxon>Halobacteriales</taxon>
        <taxon>Haloferacaceae</taxon>
        <taxon>Halopenitus</taxon>
    </lineage>
</organism>
<dbReference type="Pfam" id="PF13458">
    <property type="entry name" value="Peripla_BP_6"/>
    <property type="match status" value="1"/>
</dbReference>
<protein>
    <submittedName>
        <fullName evidence="3">Urea ABC transporter substrate-binding protein</fullName>
    </submittedName>
</protein>
<dbReference type="SUPFAM" id="SSF53822">
    <property type="entry name" value="Periplasmic binding protein-like I"/>
    <property type="match status" value="1"/>
</dbReference>
<dbReference type="RefSeq" id="WP_379743444.1">
    <property type="nucleotide sequence ID" value="NZ_JBHSVN010000001.1"/>
</dbReference>
<sequence length="445" mass="48934">MSRNPIDRRTFLTAAGAAGVSAFAGCSGGEGTGNGNGGNGGGTTTDTASSTDVVKIGVLEDQSGNFALVGDPKHKATMLAIEEINNDGGIDGKQIETYDRDPQSDNQRYQELTREMINENEVDVLWAGYSSATREAIRPIINRNEQLYFYTTQYEGGVCDSTTFAVGPTARQQLGMVLPYLREEYGPEIYTIAADYNFGQLSADWVRVLADENDAEVIGEEFIPLSESSFGSTINRIQEADPDFVMSMLVGANHTAFYEQKASSGLDVPIGTSTAMAQGYEHRRIDPPAMANIYAGVNYMQEVPTESNTGDGGFVDRYFDMYPDAPYLNEEAETNYFSVYMYKQAVEQAGTLEQPEVIEALESGISLGTERAPEAPEGETIELDGATHHVDHHMWIMRADEEHNIEAVADRKIPEQFLTETVGCDLRETDEQTQYTPVDYFEEAE</sequence>
<dbReference type="AlphaFoldDB" id="A0ABD5UT45"/>
<dbReference type="Gene3D" id="3.40.50.2300">
    <property type="match status" value="2"/>
</dbReference>
<dbReference type="InterPro" id="IPR019968">
    <property type="entry name" value="Urea_ABC_transptr_substrate-bd"/>
</dbReference>
<dbReference type="PANTHER" id="PTHR47628">
    <property type="match status" value="1"/>
</dbReference>
<evidence type="ECO:0000256" key="1">
    <source>
        <dbReference type="ARBA" id="ARBA00022729"/>
    </source>
</evidence>
<dbReference type="NCBIfam" id="TIGR03669">
    <property type="entry name" value="urea_ABC_arch"/>
    <property type="match status" value="1"/>
</dbReference>
<dbReference type="InterPro" id="IPR028081">
    <property type="entry name" value="Leu-bd"/>
</dbReference>
<evidence type="ECO:0000259" key="2">
    <source>
        <dbReference type="Pfam" id="PF13458"/>
    </source>
</evidence>
<gene>
    <name evidence="3" type="ORF">ACFQE9_08895</name>
</gene>
<dbReference type="InterPro" id="IPR028082">
    <property type="entry name" value="Peripla_BP_I"/>
</dbReference>
<keyword evidence="1" id="KW-0732">Signal</keyword>
<proteinExistence type="predicted"/>
<dbReference type="PROSITE" id="PS51257">
    <property type="entry name" value="PROKAR_LIPOPROTEIN"/>
    <property type="match status" value="1"/>
</dbReference>
<dbReference type="Proteomes" id="UP001596296">
    <property type="component" value="Unassembled WGS sequence"/>
</dbReference>
<accession>A0ABD5UT45</accession>
<dbReference type="EMBL" id="JBHSXL010000008">
    <property type="protein sequence ID" value="MFC6892719.1"/>
    <property type="molecule type" value="Genomic_DNA"/>
</dbReference>
<comment type="caution">
    <text evidence="3">The sequence shown here is derived from an EMBL/GenBank/DDBJ whole genome shotgun (WGS) entry which is preliminary data.</text>
</comment>
<reference evidence="3 4" key="1">
    <citation type="journal article" date="2019" name="Int. J. Syst. Evol. Microbiol.">
        <title>The Global Catalogue of Microorganisms (GCM) 10K type strain sequencing project: providing services to taxonomists for standard genome sequencing and annotation.</title>
        <authorList>
            <consortium name="The Broad Institute Genomics Platform"/>
            <consortium name="The Broad Institute Genome Sequencing Center for Infectious Disease"/>
            <person name="Wu L."/>
            <person name="Ma J."/>
        </authorList>
    </citation>
    <scope>NUCLEOTIDE SEQUENCE [LARGE SCALE GENOMIC DNA]</scope>
    <source>
        <strain evidence="3 4">SKJ47</strain>
    </source>
</reference>